<evidence type="ECO:0000313" key="1">
    <source>
        <dbReference type="EMBL" id="EJG06115.1"/>
    </source>
</evidence>
<dbReference type="Proteomes" id="UP000005095">
    <property type="component" value="Chromosome"/>
</dbReference>
<proteinExistence type="predicted"/>
<keyword evidence="2" id="KW-1185">Reference proteome</keyword>
<dbReference type="AlphaFoldDB" id="J1L0H3"/>
<sequence length="44" mass="5038">MDPGFFLDLLITFISILQWKQRGYISTPHMISIPAHPNPLNTRG</sequence>
<evidence type="ECO:0000313" key="2">
    <source>
        <dbReference type="Proteomes" id="UP000005095"/>
    </source>
</evidence>
<organism evidence="1 2">
    <name type="scientific">Methanofollis liminatans DSM 4140</name>
    <dbReference type="NCBI Taxonomy" id="28892"/>
    <lineage>
        <taxon>Archaea</taxon>
        <taxon>Methanobacteriati</taxon>
        <taxon>Methanobacteriota</taxon>
        <taxon>Stenosarchaea group</taxon>
        <taxon>Methanomicrobia</taxon>
        <taxon>Methanomicrobiales</taxon>
        <taxon>Methanomicrobiaceae</taxon>
        <taxon>Methanofollis</taxon>
    </lineage>
</organism>
<dbReference type="EMBL" id="CM001555">
    <property type="protein sequence ID" value="EJG06115.1"/>
    <property type="molecule type" value="Genomic_DNA"/>
</dbReference>
<gene>
    <name evidence="1" type="ORF">Metli_0137</name>
</gene>
<reference evidence="1 2" key="1">
    <citation type="submission" date="2011-08" db="EMBL/GenBank/DDBJ databases">
        <title>The complete genome of Methanofollis liminatans DSM 4140.</title>
        <authorList>
            <consortium name="US DOE Joint Genome Institute (JGI-PGF)"/>
            <person name="Lucas S."/>
            <person name="Han J."/>
            <person name="Lapidus A."/>
            <person name="Bruce D."/>
            <person name="Goodwin L."/>
            <person name="Pitluck S."/>
            <person name="Peters L."/>
            <person name="Kyrpides N."/>
            <person name="Mavromatis K."/>
            <person name="Ivanova N."/>
            <person name="Mikhailova N."/>
            <person name="Lu M."/>
            <person name="Detter J.C."/>
            <person name="Tapia R."/>
            <person name="Han C."/>
            <person name="Land M."/>
            <person name="Hauser L."/>
            <person name="Markowitz V."/>
            <person name="Cheng J.-F."/>
            <person name="Hugenholtz P."/>
            <person name="Woyke T."/>
            <person name="Wu D."/>
            <person name="Spring S."/>
            <person name="Schuler E."/>
            <person name="Brambilla E."/>
            <person name="Klenk H.-P."/>
            <person name="Eisen J.A."/>
        </authorList>
    </citation>
    <scope>NUCLEOTIDE SEQUENCE [LARGE SCALE GENOMIC DNA]</scope>
    <source>
        <strain evidence="1 2">DSM 4140</strain>
    </source>
</reference>
<dbReference type="STRING" id="28892.Metli_0137"/>
<protein>
    <submittedName>
        <fullName evidence="1">Uncharacterized protein</fullName>
    </submittedName>
</protein>
<dbReference type="HOGENOM" id="CLU_3210748_0_0_2"/>
<name>J1L0H3_9EURY</name>
<accession>J1L0H3</accession>